<dbReference type="SMART" id="SM00320">
    <property type="entry name" value="WD40"/>
    <property type="match status" value="9"/>
</dbReference>
<dbReference type="GO" id="GO:0005524">
    <property type="term" value="F:ATP binding"/>
    <property type="evidence" value="ECO:0007669"/>
    <property type="project" value="UniProtKB-UniRule"/>
</dbReference>
<feature type="domain" description="Protein kinase" evidence="8">
    <location>
        <begin position="252"/>
        <end position="548"/>
    </location>
</feature>
<keyword evidence="1 9" id="KW-0808">Transferase</keyword>
<evidence type="ECO:0000256" key="5">
    <source>
        <dbReference type="PROSITE-ProRule" id="PRU10141"/>
    </source>
</evidence>
<evidence type="ECO:0000256" key="2">
    <source>
        <dbReference type="ARBA" id="ARBA00022741"/>
    </source>
</evidence>
<dbReference type="PROSITE" id="PS00108">
    <property type="entry name" value="PROTEIN_KINASE_ST"/>
    <property type="match status" value="1"/>
</dbReference>
<dbReference type="InterPro" id="IPR000719">
    <property type="entry name" value="Prot_kinase_dom"/>
</dbReference>
<dbReference type="CDD" id="cd14014">
    <property type="entry name" value="STKc_PknB_like"/>
    <property type="match status" value="1"/>
</dbReference>
<dbReference type="Proteomes" id="UP000319004">
    <property type="component" value="Chromosome"/>
</dbReference>
<dbReference type="EC" id="2.7.11.1" evidence="9"/>
<evidence type="ECO:0000313" key="9">
    <source>
        <dbReference type="EMBL" id="QDV43886.1"/>
    </source>
</evidence>
<dbReference type="InterPro" id="IPR011990">
    <property type="entry name" value="TPR-like_helical_dom_sf"/>
</dbReference>
<dbReference type="GO" id="GO:0004674">
    <property type="term" value="F:protein serine/threonine kinase activity"/>
    <property type="evidence" value="ECO:0007669"/>
    <property type="project" value="UniProtKB-EC"/>
</dbReference>
<dbReference type="Gene3D" id="1.10.510.10">
    <property type="entry name" value="Transferase(Phosphotransferase) domain 1"/>
    <property type="match status" value="1"/>
</dbReference>
<evidence type="ECO:0000313" key="10">
    <source>
        <dbReference type="Proteomes" id="UP000319004"/>
    </source>
</evidence>
<dbReference type="Gene3D" id="1.25.40.10">
    <property type="entry name" value="Tetratricopeptide repeat domain"/>
    <property type="match status" value="2"/>
</dbReference>
<evidence type="ECO:0000256" key="6">
    <source>
        <dbReference type="SAM" id="Coils"/>
    </source>
</evidence>
<dbReference type="EMBL" id="CP037423">
    <property type="protein sequence ID" value="QDV43886.1"/>
    <property type="molecule type" value="Genomic_DNA"/>
</dbReference>
<dbReference type="InterPro" id="IPR001680">
    <property type="entry name" value="WD40_rpt"/>
</dbReference>
<keyword evidence="4 5" id="KW-0067">ATP-binding</keyword>
<gene>
    <name evidence="9" type="primary">pknB_15</name>
    <name evidence="9" type="ORF">Enr13x_37460</name>
</gene>
<proteinExistence type="predicted"/>
<dbReference type="Pfam" id="PF00069">
    <property type="entry name" value="Pkinase"/>
    <property type="match status" value="1"/>
</dbReference>
<dbReference type="InterPro" id="IPR008271">
    <property type="entry name" value="Ser/Thr_kinase_AS"/>
</dbReference>
<organism evidence="9 10">
    <name type="scientific">Stieleria neptunia</name>
    <dbReference type="NCBI Taxonomy" id="2527979"/>
    <lineage>
        <taxon>Bacteria</taxon>
        <taxon>Pseudomonadati</taxon>
        <taxon>Planctomycetota</taxon>
        <taxon>Planctomycetia</taxon>
        <taxon>Pirellulales</taxon>
        <taxon>Pirellulaceae</taxon>
        <taxon>Stieleria</taxon>
    </lineage>
</organism>
<keyword evidence="3 9" id="KW-0418">Kinase</keyword>
<evidence type="ECO:0000256" key="1">
    <source>
        <dbReference type="ARBA" id="ARBA00022679"/>
    </source>
</evidence>
<evidence type="ECO:0000259" key="8">
    <source>
        <dbReference type="PROSITE" id="PS50011"/>
    </source>
</evidence>
<feature type="region of interest" description="Disordered" evidence="7">
    <location>
        <begin position="1005"/>
        <end position="1025"/>
    </location>
</feature>
<dbReference type="SMART" id="SM00220">
    <property type="entry name" value="S_TKc"/>
    <property type="match status" value="1"/>
</dbReference>
<keyword evidence="10" id="KW-1185">Reference proteome</keyword>
<dbReference type="InterPro" id="IPR017441">
    <property type="entry name" value="Protein_kinase_ATP_BS"/>
</dbReference>
<dbReference type="InterPro" id="IPR011009">
    <property type="entry name" value="Kinase-like_dom_sf"/>
</dbReference>
<protein>
    <submittedName>
        <fullName evidence="9">Serine/threonine-protein kinase PknB</fullName>
        <ecNumber evidence="9">2.7.11.1</ecNumber>
    </submittedName>
</protein>
<evidence type="ECO:0000256" key="3">
    <source>
        <dbReference type="ARBA" id="ARBA00022777"/>
    </source>
</evidence>
<dbReference type="SUPFAM" id="SSF56112">
    <property type="entry name" value="Protein kinase-like (PK-like)"/>
    <property type="match status" value="1"/>
</dbReference>
<dbReference type="InterPro" id="IPR011047">
    <property type="entry name" value="Quinoprotein_ADH-like_sf"/>
</dbReference>
<sequence>MSSSFVTSYQKLWGPSREVPNVFDYLEQNRPAEEADILSVLVIDQRERWKRGIGLPVNEYLDGLPGVTRPRDFQLKLAIGEFQCLDQAGDAPKIDEFVQRHPDLGEELRFGLQVITGAPELLVDTRDLLDDLIDWFEESWTFQLEPPALELLVERCVPEIRELAIRELIEIEVWWRQKYGESCGKEDYASRFPEYIVDAAASKARSSELAPVRTLYEPEATASDGLEEEDSVVLEAHRPSWPKGIPPEIGPYKLLQEIGQGGMGTVYMAEQSKPVTRRVALKIIKPGMDSRQVIARFEAERQALAMMEHPNIARVLDAGTTPQGRPFFVMELVRGVPITRYCDEHRLTPQERLTLFLPVCEAIQHAHQKGIIHRDIKPTNVLVTQFDDRPVPKVIDFGLAKAVSQPLTDKTMFTQFGQILGTIDYMSPEQASFNQVDIDTRTDIYSLGVVLYELLTGETPFDRKRLHRAAFDELIRIIQNEEPPRPSIRLSSSASLPDTAIKRRTEPHKLSRLVRDELDWIVMKALEKDRSQRYETANGFSADIKRYLNDEQVVACPPSNWNRFKKFSRRNKMVIGTVGAVCLALTLGLVGTAVQAIRANKQRDRALVAEQLAESRLIRESKARVAAQQATNEAESARDEAQISRDEAKDALFDLNTSFGLLADELGKPSEALLWFAEAAAIAKPGSTQERESRVRLRTWSRIVSTPIHVFEHEEVGLRAMHFDSSGKFLATLTFDDVLRVRDLSKDADLVVSFDGVTSMDWHPNRPELAVGNSEGKVKLLAEPSFLSRGEMEIGEPVSSICYSPDGESLATGGRTVCIWNEIGDPAPERKFPHPGQVVSIQISKKSDRLLTVCEDDLARVFDLSDDSPVPAIPPIIHRGTGFPGRPLVEPRFVLEGAAVVTKSGNILIWSDTDSGGQSKRIAMDGPNVTCLSVSPDEQTLLIAGQDMGYEVWNCKLQKRVGGHRGERNASFWSTSFSPDGLEFLVANGDGSHQRINIQDGSLIGEPSPPQRGHHHHTEYSPTGRHLATCDGEGRLFVWLLRTLPPVPGSGSTWGDPQPTVQAWAEPRARHARLLGKATDLALSRSGKLLLTCGSNRIFGTLADAQLLSTPDLKADRPSFPANSLLLDAVLSPDESIVVTASLRHELVFWDARDGNRIGPPVQVAAEPIVVKFNDDGSRLMCLQVDGAVVVLDAKSRQIVTRMQHGDGRLPDFRRQGSLNMYRQANGYPMLIPDLGYAGVRFHYHFLQAIDNGRWVITGGVDDAICVWNGRNGSLRYPPIQLTYFPTAITISADEQLLATTDGVDVAVFELTSGDEIARLNHSQGLFRLRFNSDATRLASCTGAGLDGEVFLWNHRKHTLIASVDGKSAAFFGDADEWLLTVGRVARCWRCWSATSGRPVTPKYSLACDKARNLIVSNDQHRAFVSGYAHSSSITLYEGNGGYVDALPLDDLYDKSEFSVAEWRQIVEVLSGYHMQDNTVVELEISEWTKRYLICRDSFPEMFPRDWNPKDIAHWHETQRIRALRKSDWYAAAWHLDKLGELLGSRHHDVVFADLETNVLQGLDLAKSGRVDEAISLWETGVVPNIRTSANRSVLNVAYDFAVRLRSSKRLTDAAKVGRLTHQTQVSVLGEDDKDTLETLHFLADSNWHTGNREEASRQFEEVSDRLQTLVNSAEMDFEARYRLVSQLTTCSDEPQRDYRRAHTLAMDASALVPRSYSWPAESMLNMVAWPLCSSSDSGARDIKLALQAAQRALELKPNDADYLNTLGVALYRDGQWAAAIETLEKSADMHKGVNLALDGFFLAMANFQLGERQKADEWFTRSVDVMKESSPDDDELIQFRAEAEDLMQMDSDDDAANTTD</sequence>
<feature type="coiled-coil region" evidence="6">
    <location>
        <begin position="620"/>
        <end position="651"/>
    </location>
</feature>
<dbReference type="InterPro" id="IPR036322">
    <property type="entry name" value="WD40_repeat_dom_sf"/>
</dbReference>
<dbReference type="RefSeq" id="WP_197456114.1">
    <property type="nucleotide sequence ID" value="NZ_CP037423.1"/>
</dbReference>
<dbReference type="InterPro" id="IPR015943">
    <property type="entry name" value="WD40/YVTN_repeat-like_dom_sf"/>
</dbReference>
<keyword evidence="6" id="KW-0175">Coiled coil</keyword>
<name>A0A518HSS3_9BACT</name>
<dbReference type="PROSITE" id="PS00107">
    <property type="entry name" value="PROTEIN_KINASE_ATP"/>
    <property type="match status" value="1"/>
</dbReference>
<feature type="binding site" evidence="5">
    <location>
        <position position="282"/>
    </location>
    <ligand>
        <name>ATP</name>
        <dbReference type="ChEBI" id="CHEBI:30616"/>
    </ligand>
</feature>
<dbReference type="SUPFAM" id="SSF48452">
    <property type="entry name" value="TPR-like"/>
    <property type="match status" value="1"/>
</dbReference>
<keyword evidence="2 5" id="KW-0547">Nucleotide-binding</keyword>
<evidence type="ECO:0000256" key="4">
    <source>
        <dbReference type="ARBA" id="ARBA00022840"/>
    </source>
</evidence>
<dbReference type="PROSITE" id="PS50011">
    <property type="entry name" value="PROTEIN_KINASE_DOM"/>
    <property type="match status" value="1"/>
</dbReference>
<dbReference type="Gene3D" id="2.130.10.10">
    <property type="entry name" value="YVTN repeat-like/Quinoprotein amine dehydrogenase"/>
    <property type="match status" value="4"/>
</dbReference>
<evidence type="ECO:0000256" key="7">
    <source>
        <dbReference type="SAM" id="MobiDB-lite"/>
    </source>
</evidence>
<accession>A0A518HSS3</accession>
<dbReference type="SUPFAM" id="SSF50998">
    <property type="entry name" value="Quinoprotein alcohol dehydrogenase-like"/>
    <property type="match status" value="1"/>
</dbReference>
<reference evidence="9 10" key="1">
    <citation type="submission" date="2019-03" db="EMBL/GenBank/DDBJ databases">
        <title>Deep-cultivation of Planctomycetes and their phenomic and genomic characterization uncovers novel biology.</title>
        <authorList>
            <person name="Wiegand S."/>
            <person name="Jogler M."/>
            <person name="Boedeker C."/>
            <person name="Pinto D."/>
            <person name="Vollmers J."/>
            <person name="Rivas-Marin E."/>
            <person name="Kohn T."/>
            <person name="Peeters S.H."/>
            <person name="Heuer A."/>
            <person name="Rast P."/>
            <person name="Oberbeckmann S."/>
            <person name="Bunk B."/>
            <person name="Jeske O."/>
            <person name="Meyerdierks A."/>
            <person name="Storesund J.E."/>
            <person name="Kallscheuer N."/>
            <person name="Luecker S."/>
            <person name="Lage O.M."/>
            <person name="Pohl T."/>
            <person name="Merkel B.J."/>
            <person name="Hornburger P."/>
            <person name="Mueller R.-W."/>
            <person name="Bruemmer F."/>
            <person name="Labrenz M."/>
            <person name="Spormann A.M."/>
            <person name="Op den Camp H."/>
            <person name="Overmann J."/>
            <person name="Amann R."/>
            <person name="Jetten M.S.M."/>
            <person name="Mascher T."/>
            <person name="Medema M.H."/>
            <person name="Devos D.P."/>
            <person name="Kaster A.-K."/>
            <person name="Ovreas L."/>
            <person name="Rohde M."/>
            <person name="Galperin M.Y."/>
            <person name="Jogler C."/>
        </authorList>
    </citation>
    <scope>NUCLEOTIDE SEQUENCE [LARGE SCALE GENOMIC DNA]</scope>
    <source>
        <strain evidence="9 10">Enr13</strain>
    </source>
</reference>
<dbReference type="KEGG" id="snep:Enr13x_37460"/>
<dbReference type="SUPFAM" id="SSF50978">
    <property type="entry name" value="WD40 repeat-like"/>
    <property type="match status" value="1"/>
</dbReference>
<dbReference type="Gene3D" id="3.30.200.20">
    <property type="entry name" value="Phosphorylase Kinase, domain 1"/>
    <property type="match status" value="1"/>
</dbReference>
<dbReference type="PANTHER" id="PTHR43289">
    <property type="entry name" value="MITOGEN-ACTIVATED PROTEIN KINASE KINASE KINASE 20-RELATED"/>
    <property type="match status" value="1"/>
</dbReference>
<dbReference type="Pfam" id="PF00400">
    <property type="entry name" value="WD40"/>
    <property type="match status" value="1"/>
</dbReference>
<dbReference type="PANTHER" id="PTHR43289:SF6">
    <property type="entry name" value="SERINE_THREONINE-PROTEIN KINASE NEKL-3"/>
    <property type="match status" value="1"/>
</dbReference>